<dbReference type="KEGG" id="amuc:Pan181_00220"/>
<name>A0A518AGL4_9BACT</name>
<gene>
    <name evidence="1" type="ORF">Pan181_00220</name>
</gene>
<protein>
    <recommendedName>
        <fullName evidence="3">Carboxypeptidase regulatory-like domain-containing protein</fullName>
    </recommendedName>
</protein>
<dbReference type="AlphaFoldDB" id="A0A518AGL4"/>
<organism evidence="1 2">
    <name type="scientific">Aeoliella mucimassa</name>
    <dbReference type="NCBI Taxonomy" id="2527972"/>
    <lineage>
        <taxon>Bacteria</taxon>
        <taxon>Pseudomonadati</taxon>
        <taxon>Planctomycetota</taxon>
        <taxon>Planctomycetia</taxon>
        <taxon>Pirellulales</taxon>
        <taxon>Lacipirellulaceae</taxon>
        <taxon>Aeoliella</taxon>
    </lineage>
</organism>
<reference evidence="1 2" key="1">
    <citation type="submission" date="2019-02" db="EMBL/GenBank/DDBJ databases">
        <title>Deep-cultivation of Planctomycetes and their phenomic and genomic characterization uncovers novel biology.</title>
        <authorList>
            <person name="Wiegand S."/>
            <person name="Jogler M."/>
            <person name="Boedeker C."/>
            <person name="Pinto D."/>
            <person name="Vollmers J."/>
            <person name="Rivas-Marin E."/>
            <person name="Kohn T."/>
            <person name="Peeters S.H."/>
            <person name="Heuer A."/>
            <person name="Rast P."/>
            <person name="Oberbeckmann S."/>
            <person name="Bunk B."/>
            <person name="Jeske O."/>
            <person name="Meyerdierks A."/>
            <person name="Storesund J.E."/>
            <person name="Kallscheuer N."/>
            <person name="Luecker S."/>
            <person name="Lage O.M."/>
            <person name="Pohl T."/>
            <person name="Merkel B.J."/>
            <person name="Hornburger P."/>
            <person name="Mueller R.-W."/>
            <person name="Bruemmer F."/>
            <person name="Labrenz M."/>
            <person name="Spormann A.M."/>
            <person name="Op den Camp H."/>
            <person name="Overmann J."/>
            <person name="Amann R."/>
            <person name="Jetten M.S.M."/>
            <person name="Mascher T."/>
            <person name="Medema M.H."/>
            <person name="Devos D.P."/>
            <person name="Kaster A.-K."/>
            <person name="Ovreas L."/>
            <person name="Rohde M."/>
            <person name="Galperin M.Y."/>
            <person name="Jogler C."/>
        </authorList>
    </citation>
    <scope>NUCLEOTIDE SEQUENCE [LARGE SCALE GENOMIC DNA]</scope>
    <source>
        <strain evidence="1 2">Pan181</strain>
    </source>
</reference>
<evidence type="ECO:0000313" key="1">
    <source>
        <dbReference type="EMBL" id="QDU53844.1"/>
    </source>
</evidence>
<dbReference type="RefSeq" id="WP_145244895.1">
    <property type="nucleotide sequence ID" value="NZ_CP036278.1"/>
</dbReference>
<dbReference type="Proteomes" id="UP000315750">
    <property type="component" value="Chromosome"/>
</dbReference>
<evidence type="ECO:0008006" key="3">
    <source>
        <dbReference type="Google" id="ProtNLM"/>
    </source>
</evidence>
<dbReference type="EMBL" id="CP036278">
    <property type="protein sequence ID" value="QDU53844.1"/>
    <property type="molecule type" value="Genomic_DNA"/>
</dbReference>
<dbReference type="OrthoDB" id="289097at2"/>
<evidence type="ECO:0000313" key="2">
    <source>
        <dbReference type="Proteomes" id="UP000315750"/>
    </source>
</evidence>
<accession>A0A518AGL4</accession>
<sequence length="173" mass="18662">MIRRSHSKDESLVERNLRPVGHRNPKLPARWMLLAALLTGCLQGCDSGRPAVYPVTGSVSYSNGMPLRTGYVEFLPTAGGPSARAAIERDGTFALSTYGSDDGAIAGDYIVLVTQSTPPMNAEVARKLGPEHEDHSASIQVVSLKYASRTTSDLKCTVAKQSENHFELTVESE</sequence>
<keyword evidence="2" id="KW-1185">Reference proteome</keyword>
<proteinExistence type="predicted"/>